<keyword evidence="1" id="KW-0812">Transmembrane</keyword>
<name>A0ABT0HH31_9BACT</name>
<accession>A0ABT0HH31</accession>
<organism evidence="2 3">
    <name type="scientific">Spirosoma liriopis</name>
    <dbReference type="NCBI Taxonomy" id="2937440"/>
    <lineage>
        <taxon>Bacteria</taxon>
        <taxon>Pseudomonadati</taxon>
        <taxon>Bacteroidota</taxon>
        <taxon>Cytophagia</taxon>
        <taxon>Cytophagales</taxon>
        <taxon>Cytophagaceae</taxon>
        <taxon>Spirosoma</taxon>
    </lineage>
</organism>
<proteinExistence type="predicted"/>
<keyword evidence="1" id="KW-0472">Membrane</keyword>
<evidence type="ECO:0000313" key="3">
    <source>
        <dbReference type="Proteomes" id="UP001202180"/>
    </source>
</evidence>
<keyword evidence="3" id="KW-1185">Reference proteome</keyword>
<evidence type="ECO:0000313" key="2">
    <source>
        <dbReference type="EMBL" id="MCK8491305.1"/>
    </source>
</evidence>
<protein>
    <submittedName>
        <fullName evidence="2">Uncharacterized protein</fullName>
    </submittedName>
</protein>
<feature type="transmembrane region" description="Helical" evidence="1">
    <location>
        <begin position="6"/>
        <end position="26"/>
    </location>
</feature>
<dbReference type="EMBL" id="JALPRF010000001">
    <property type="protein sequence ID" value="MCK8491305.1"/>
    <property type="molecule type" value="Genomic_DNA"/>
</dbReference>
<gene>
    <name evidence="2" type="ORF">M0L20_05540</name>
</gene>
<keyword evidence="1" id="KW-1133">Transmembrane helix</keyword>
<comment type="caution">
    <text evidence="2">The sequence shown here is derived from an EMBL/GenBank/DDBJ whole genome shotgun (WGS) entry which is preliminary data.</text>
</comment>
<sequence length="98" mass="10760">MSLFVNSYIWQLSGCLAVMVSAYYALDRWPGTKVFTLFYKQVKQFLTVPPVNYQESTWPGEVDGISGNGDASPAKPIVAKSESIPATTSVSKFTVTMN</sequence>
<reference evidence="2 3" key="1">
    <citation type="submission" date="2022-04" db="EMBL/GenBank/DDBJ databases">
        <title>Spirosoma sp. strain RP8 genome sequencing and assembly.</title>
        <authorList>
            <person name="Jung Y."/>
        </authorList>
    </citation>
    <scope>NUCLEOTIDE SEQUENCE [LARGE SCALE GENOMIC DNA]</scope>
    <source>
        <strain evidence="2 3">RP8</strain>
    </source>
</reference>
<dbReference type="Proteomes" id="UP001202180">
    <property type="component" value="Unassembled WGS sequence"/>
</dbReference>
<evidence type="ECO:0000256" key="1">
    <source>
        <dbReference type="SAM" id="Phobius"/>
    </source>
</evidence>
<dbReference type="RefSeq" id="WP_248476030.1">
    <property type="nucleotide sequence ID" value="NZ_JALPRF010000001.1"/>
</dbReference>